<evidence type="ECO:0000313" key="2">
    <source>
        <dbReference type="EMBL" id="PNX65594.1"/>
    </source>
</evidence>
<dbReference type="EMBL" id="ASHM01182331">
    <property type="protein sequence ID" value="PNX65594.1"/>
    <property type="molecule type" value="Genomic_DNA"/>
</dbReference>
<dbReference type="AlphaFoldDB" id="A0A2K3KH22"/>
<reference evidence="2 3" key="2">
    <citation type="journal article" date="2017" name="Front. Plant Sci.">
        <title>Gene Classification and Mining of Molecular Markers Useful in Red Clover (Trifolium pratense) Breeding.</title>
        <authorList>
            <person name="Istvanek J."/>
            <person name="Dluhosova J."/>
            <person name="Dluhos P."/>
            <person name="Patkova L."/>
            <person name="Nedelnik J."/>
            <person name="Repkova J."/>
        </authorList>
    </citation>
    <scope>NUCLEOTIDE SEQUENCE [LARGE SCALE GENOMIC DNA]</scope>
    <source>
        <strain evidence="3">cv. Tatra</strain>
        <tissue evidence="2">Young leaves</tissue>
    </source>
</reference>
<protein>
    <submittedName>
        <fullName evidence="2">Uncharacterized protein</fullName>
    </submittedName>
</protein>
<gene>
    <name evidence="2" type="ORF">L195_g062679</name>
</gene>
<proteinExistence type="predicted"/>
<feature type="region of interest" description="Disordered" evidence="1">
    <location>
        <begin position="72"/>
        <end position="92"/>
    </location>
</feature>
<feature type="compositionally biased region" description="Basic and acidic residues" evidence="1">
    <location>
        <begin position="1"/>
        <end position="21"/>
    </location>
</feature>
<evidence type="ECO:0000313" key="3">
    <source>
        <dbReference type="Proteomes" id="UP000236291"/>
    </source>
</evidence>
<comment type="caution">
    <text evidence="2">The sequence shown here is derived from an EMBL/GenBank/DDBJ whole genome shotgun (WGS) entry which is preliminary data.</text>
</comment>
<feature type="non-terminal residue" evidence="2">
    <location>
        <position position="92"/>
    </location>
</feature>
<feature type="region of interest" description="Disordered" evidence="1">
    <location>
        <begin position="1"/>
        <end position="37"/>
    </location>
</feature>
<reference evidence="2 3" key="1">
    <citation type="journal article" date="2014" name="Am. J. Bot.">
        <title>Genome assembly and annotation for red clover (Trifolium pratense; Fabaceae).</title>
        <authorList>
            <person name="Istvanek J."/>
            <person name="Jaros M."/>
            <person name="Krenek A."/>
            <person name="Repkova J."/>
        </authorList>
    </citation>
    <scope>NUCLEOTIDE SEQUENCE [LARGE SCALE GENOMIC DNA]</scope>
    <source>
        <strain evidence="3">cv. Tatra</strain>
        <tissue evidence="2">Young leaves</tissue>
    </source>
</reference>
<dbReference type="Proteomes" id="UP000236291">
    <property type="component" value="Unassembled WGS sequence"/>
</dbReference>
<feature type="compositionally biased region" description="Acidic residues" evidence="1">
    <location>
        <begin position="22"/>
        <end position="37"/>
    </location>
</feature>
<sequence length="92" mass="10190">EAPAEKVAEESSRDPKRKLQLDENEADSEETDSDEQTLAERLLKKQASVPKVKAPKISFNEAEIGLGFTKPLRTIHPDPINISSSDNSEEQS</sequence>
<organism evidence="2 3">
    <name type="scientific">Trifolium pratense</name>
    <name type="common">Red clover</name>
    <dbReference type="NCBI Taxonomy" id="57577"/>
    <lineage>
        <taxon>Eukaryota</taxon>
        <taxon>Viridiplantae</taxon>
        <taxon>Streptophyta</taxon>
        <taxon>Embryophyta</taxon>
        <taxon>Tracheophyta</taxon>
        <taxon>Spermatophyta</taxon>
        <taxon>Magnoliopsida</taxon>
        <taxon>eudicotyledons</taxon>
        <taxon>Gunneridae</taxon>
        <taxon>Pentapetalae</taxon>
        <taxon>rosids</taxon>
        <taxon>fabids</taxon>
        <taxon>Fabales</taxon>
        <taxon>Fabaceae</taxon>
        <taxon>Papilionoideae</taxon>
        <taxon>50 kb inversion clade</taxon>
        <taxon>NPAAA clade</taxon>
        <taxon>Hologalegina</taxon>
        <taxon>IRL clade</taxon>
        <taxon>Trifolieae</taxon>
        <taxon>Trifolium</taxon>
    </lineage>
</organism>
<name>A0A2K3KH22_TRIPR</name>
<evidence type="ECO:0000256" key="1">
    <source>
        <dbReference type="SAM" id="MobiDB-lite"/>
    </source>
</evidence>
<feature type="non-terminal residue" evidence="2">
    <location>
        <position position="1"/>
    </location>
</feature>
<accession>A0A2K3KH22</accession>